<dbReference type="SUPFAM" id="SSF51556">
    <property type="entry name" value="Metallo-dependent hydrolases"/>
    <property type="match status" value="1"/>
</dbReference>
<dbReference type="EMBL" id="JANLCJ010000005">
    <property type="protein sequence ID" value="MCS5735195.1"/>
    <property type="molecule type" value="Genomic_DNA"/>
</dbReference>
<proteinExistence type="predicted"/>
<evidence type="ECO:0000259" key="2">
    <source>
        <dbReference type="Pfam" id="PF01979"/>
    </source>
</evidence>
<dbReference type="PANTHER" id="PTHR43794">
    <property type="entry name" value="AMINOHYDROLASE SSNA-RELATED"/>
    <property type="match status" value="1"/>
</dbReference>
<dbReference type="InterPro" id="IPR011059">
    <property type="entry name" value="Metal-dep_hydrolase_composite"/>
</dbReference>
<keyword evidence="1" id="KW-0378">Hydrolase</keyword>
<evidence type="ECO:0000313" key="4">
    <source>
        <dbReference type="Proteomes" id="UP001165586"/>
    </source>
</evidence>
<organism evidence="3 4">
    <name type="scientific">Herbiconiux daphne</name>
    <dbReference type="NCBI Taxonomy" id="2970914"/>
    <lineage>
        <taxon>Bacteria</taxon>
        <taxon>Bacillati</taxon>
        <taxon>Actinomycetota</taxon>
        <taxon>Actinomycetes</taxon>
        <taxon>Micrococcales</taxon>
        <taxon>Microbacteriaceae</taxon>
        <taxon>Herbiconiux</taxon>
    </lineage>
</organism>
<dbReference type="PANTHER" id="PTHR43794:SF11">
    <property type="entry name" value="AMIDOHYDROLASE-RELATED DOMAIN-CONTAINING PROTEIN"/>
    <property type="match status" value="1"/>
</dbReference>
<dbReference type="Pfam" id="PF01979">
    <property type="entry name" value="Amidohydro_1"/>
    <property type="match status" value="1"/>
</dbReference>
<evidence type="ECO:0000256" key="1">
    <source>
        <dbReference type="ARBA" id="ARBA00022801"/>
    </source>
</evidence>
<reference evidence="3" key="1">
    <citation type="submission" date="2022-08" db="EMBL/GenBank/DDBJ databases">
        <authorList>
            <person name="Deng Y."/>
            <person name="Han X.-F."/>
            <person name="Zhang Y.-Q."/>
        </authorList>
    </citation>
    <scope>NUCLEOTIDE SEQUENCE</scope>
    <source>
        <strain evidence="3">CPCC 203386</strain>
    </source>
</reference>
<dbReference type="SUPFAM" id="SSF51338">
    <property type="entry name" value="Composite domain of metallo-dependent hydrolases"/>
    <property type="match status" value="1"/>
</dbReference>
<keyword evidence="4" id="KW-1185">Reference proteome</keyword>
<dbReference type="InterPro" id="IPR050287">
    <property type="entry name" value="MTA/SAH_deaminase"/>
</dbReference>
<feature type="domain" description="Amidohydrolase-related" evidence="2">
    <location>
        <begin position="62"/>
        <end position="414"/>
    </location>
</feature>
<dbReference type="RefSeq" id="WP_259540102.1">
    <property type="nucleotide sequence ID" value="NZ_JANLCJ010000005.1"/>
</dbReference>
<accession>A0ABT2H5I9</accession>
<dbReference type="Proteomes" id="UP001165586">
    <property type="component" value="Unassembled WGS sequence"/>
</dbReference>
<protein>
    <submittedName>
        <fullName evidence="3">Amidohydrolase family protein</fullName>
    </submittedName>
</protein>
<evidence type="ECO:0000313" key="3">
    <source>
        <dbReference type="EMBL" id="MCS5735195.1"/>
    </source>
</evidence>
<dbReference type="InterPro" id="IPR006680">
    <property type="entry name" value="Amidohydro-rel"/>
</dbReference>
<sequence>MNANAPLTLHRSPVLLPVGAPPIADGAIAVRGARVVAVGGHDELSATFRDVDGTRRVEWGGTITPGLVNAHTHLQYTDMAEVGRGRYSGFENWSRSFQAAYVAPHDWAASAADGAQQAIRSGTTAVADVVTDPAAASALHDAGLHGVAFWEVFNWKAARWRDEGRRTVLEQLARIPAPPAAGLSPHAVYSLDTHVLRDLVALVAELGLRQHIHAAEAASEDEFTRTGTGTLADQWRRYGHSDLQLLAGGGVGLGSIAYLDSLGALAPTTHLAHGIYVDADDRALLRARGVSVALCPRSNAVIGLEPPPVAAYLTEGNALAVGTDSLSSAPSLSVLADVAALHALARAQGYRAPDLAARLLDAATLGGARALGLADGPDATGALRPGTRADFAVFDTASADPSDALHELVETGTTATTATFTRGEPLWLATAADERGGIRV</sequence>
<dbReference type="Gene3D" id="3.20.20.140">
    <property type="entry name" value="Metal-dependent hydrolases"/>
    <property type="match status" value="1"/>
</dbReference>
<comment type="caution">
    <text evidence="3">The sequence shown here is derived from an EMBL/GenBank/DDBJ whole genome shotgun (WGS) entry which is preliminary data.</text>
</comment>
<gene>
    <name evidence="3" type="ORF">N1032_15720</name>
</gene>
<name>A0ABT2H5I9_9MICO</name>
<dbReference type="InterPro" id="IPR032466">
    <property type="entry name" value="Metal_Hydrolase"/>
</dbReference>